<evidence type="ECO:0000256" key="4">
    <source>
        <dbReference type="ARBA" id="ARBA00022679"/>
    </source>
</evidence>
<feature type="transmembrane region" description="Helical" evidence="8">
    <location>
        <begin position="274"/>
        <end position="297"/>
    </location>
</feature>
<evidence type="ECO:0000256" key="6">
    <source>
        <dbReference type="ARBA" id="ARBA00022989"/>
    </source>
</evidence>
<protein>
    <recommendedName>
        <fullName evidence="9">Glycosyltransferase RgtA/B/C/D-like domain-containing protein</fullName>
    </recommendedName>
</protein>
<comment type="subcellular location">
    <subcellularLocation>
        <location evidence="1">Cell membrane</location>
        <topology evidence="1">Multi-pass membrane protein</topology>
    </subcellularLocation>
</comment>
<evidence type="ECO:0000313" key="11">
    <source>
        <dbReference type="Proteomes" id="UP000178558"/>
    </source>
</evidence>
<accession>A0A1F7J3M0</accession>
<dbReference type="EMBL" id="MGAQ01000020">
    <property type="protein sequence ID" value="OGK50197.1"/>
    <property type="molecule type" value="Genomic_DNA"/>
</dbReference>
<sequence length="506" mass="58165">MFDLLEYVAWFKKHIKGRDLFLYAAISLLFFVTRLINLDKFPIFTDEGIYIRWARIAWHDATWRFISLTDGRQPLQTWATIPLLKLFPDNMLFAGRLFGVLSGFAALLGLIVLTYYLFGKKASLIGGFLYVLTPFFLFYDRLALVDSAVNAGFIWSLFLIITLARTLRLDVALLYGLAAGITLLAKSSTRLFMGIGALAPILLFKKETKKTSRRLLNFYVLYAISAFLALVIYNVQRFSPFFHFVSEKNKTFVLTFGEFVRAPFSQVVGNLPLIPYYVFSESGHILPFFGLIGLVFLFKKDRNLAFYFLLWIALPYIAIAFFAKVVYPRYLIFIVMTLLILCAYFLDKLKKNFFLTAVIIFLLSVGFFDYTILFNQSKIPLPEVDRWQYIEGISAGTGIKEMVEYAREKSADKPVILIAEGNFGVSGDMLESSLKSSDRISIKGYWPLDEKNLYENQPLVKNSHVFVVFAHREEFPESWPIKKIRVFEKPGGKSSFTLFELKPKEN</sequence>
<organism evidence="10 11">
    <name type="scientific">Candidatus Roizmanbacteria bacterium RIFCSPLOWO2_01_FULL_40_42</name>
    <dbReference type="NCBI Taxonomy" id="1802066"/>
    <lineage>
        <taxon>Bacteria</taxon>
        <taxon>Candidatus Roizmaniibacteriota</taxon>
    </lineage>
</organism>
<keyword evidence="4" id="KW-0808">Transferase</keyword>
<dbReference type="GO" id="GO:0005886">
    <property type="term" value="C:plasma membrane"/>
    <property type="evidence" value="ECO:0007669"/>
    <property type="project" value="UniProtKB-SubCell"/>
</dbReference>
<keyword evidence="2" id="KW-1003">Cell membrane</keyword>
<dbReference type="Proteomes" id="UP000178558">
    <property type="component" value="Unassembled WGS sequence"/>
</dbReference>
<evidence type="ECO:0000256" key="8">
    <source>
        <dbReference type="SAM" id="Phobius"/>
    </source>
</evidence>
<feature type="transmembrane region" description="Helical" evidence="8">
    <location>
        <begin position="216"/>
        <end position="235"/>
    </location>
</feature>
<feature type="transmembrane region" description="Helical" evidence="8">
    <location>
        <begin position="93"/>
        <end position="116"/>
    </location>
</feature>
<evidence type="ECO:0000256" key="3">
    <source>
        <dbReference type="ARBA" id="ARBA00022676"/>
    </source>
</evidence>
<feature type="domain" description="Glycosyltransferase RgtA/B/C/D-like" evidence="9">
    <location>
        <begin position="74"/>
        <end position="229"/>
    </location>
</feature>
<feature type="transmembrane region" description="Helical" evidence="8">
    <location>
        <begin position="173"/>
        <end position="204"/>
    </location>
</feature>
<gene>
    <name evidence="10" type="ORF">A3B50_00215</name>
</gene>
<dbReference type="InterPro" id="IPR038731">
    <property type="entry name" value="RgtA/B/C-like"/>
</dbReference>
<evidence type="ECO:0000313" key="10">
    <source>
        <dbReference type="EMBL" id="OGK50197.1"/>
    </source>
</evidence>
<dbReference type="PANTHER" id="PTHR33908:SF11">
    <property type="entry name" value="MEMBRANE PROTEIN"/>
    <property type="match status" value="1"/>
</dbReference>
<evidence type="ECO:0000259" key="9">
    <source>
        <dbReference type="Pfam" id="PF13231"/>
    </source>
</evidence>
<feature type="transmembrane region" description="Helical" evidence="8">
    <location>
        <begin position="20"/>
        <end position="37"/>
    </location>
</feature>
<feature type="transmembrane region" description="Helical" evidence="8">
    <location>
        <begin position="122"/>
        <end position="139"/>
    </location>
</feature>
<keyword evidence="5 8" id="KW-0812">Transmembrane</keyword>
<evidence type="ECO:0000256" key="2">
    <source>
        <dbReference type="ARBA" id="ARBA00022475"/>
    </source>
</evidence>
<dbReference type="PANTHER" id="PTHR33908">
    <property type="entry name" value="MANNOSYLTRANSFERASE YKCB-RELATED"/>
    <property type="match status" value="1"/>
</dbReference>
<dbReference type="GO" id="GO:0016763">
    <property type="term" value="F:pentosyltransferase activity"/>
    <property type="evidence" value="ECO:0007669"/>
    <property type="project" value="TreeGrafter"/>
</dbReference>
<keyword evidence="6 8" id="KW-1133">Transmembrane helix</keyword>
<reference evidence="10 11" key="1">
    <citation type="journal article" date="2016" name="Nat. Commun.">
        <title>Thousands of microbial genomes shed light on interconnected biogeochemical processes in an aquifer system.</title>
        <authorList>
            <person name="Anantharaman K."/>
            <person name="Brown C.T."/>
            <person name="Hug L.A."/>
            <person name="Sharon I."/>
            <person name="Castelle C.J."/>
            <person name="Probst A.J."/>
            <person name="Thomas B.C."/>
            <person name="Singh A."/>
            <person name="Wilkins M.J."/>
            <person name="Karaoz U."/>
            <person name="Brodie E.L."/>
            <person name="Williams K.H."/>
            <person name="Hubbard S.S."/>
            <person name="Banfield J.F."/>
        </authorList>
    </citation>
    <scope>NUCLEOTIDE SEQUENCE [LARGE SCALE GENOMIC DNA]</scope>
</reference>
<feature type="transmembrane region" description="Helical" evidence="8">
    <location>
        <begin position="304"/>
        <end position="323"/>
    </location>
</feature>
<evidence type="ECO:0000256" key="7">
    <source>
        <dbReference type="ARBA" id="ARBA00023136"/>
    </source>
</evidence>
<dbReference type="InterPro" id="IPR050297">
    <property type="entry name" value="LipidA_mod_glycosyltrf_83"/>
</dbReference>
<feature type="transmembrane region" description="Helical" evidence="8">
    <location>
        <begin position="353"/>
        <end position="373"/>
    </location>
</feature>
<keyword evidence="3" id="KW-0328">Glycosyltransferase</keyword>
<comment type="caution">
    <text evidence="10">The sequence shown here is derived from an EMBL/GenBank/DDBJ whole genome shotgun (WGS) entry which is preliminary data.</text>
</comment>
<evidence type="ECO:0000256" key="5">
    <source>
        <dbReference type="ARBA" id="ARBA00022692"/>
    </source>
</evidence>
<proteinExistence type="predicted"/>
<evidence type="ECO:0000256" key="1">
    <source>
        <dbReference type="ARBA" id="ARBA00004651"/>
    </source>
</evidence>
<name>A0A1F7J3M0_9BACT</name>
<dbReference type="Pfam" id="PF13231">
    <property type="entry name" value="PMT_2"/>
    <property type="match status" value="1"/>
</dbReference>
<dbReference type="AlphaFoldDB" id="A0A1F7J3M0"/>
<dbReference type="GO" id="GO:0009103">
    <property type="term" value="P:lipopolysaccharide biosynthetic process"/>
    <property type="evidence" value="ECO:0007669"/>
    <property type="project" value="UniProtKB-ARBA"/>
</dbReference>
<feature type="transmembrane region" description="Helical" evidence="8">
    <location>
        <begin position="148"/>
        <end position="167"/>
    </location>
</feature>
<feature type="transmembrane region" description="Helical" evidence="8">
    <location>
        <begin position="329"/>
        <end position="346"/>
    </location>
</feature>
<keyword evidence="7 8" id="KW-0472">Membrane</keyword>